<evidence type="ECO:0000256" key="1">
    <source>
        <dbReference type="SAM" id="Phobius"/>
    </source>
</evidence>
<accession>A0ABZ2XZC7</accession>
<keyword evidence="1" id="KW-0472">Membrane</keyword>
<dbReference type="EMBL" id="CP123584">
    <property type="protein sequence ID" value="WZK90632.1"/>
    <property type="molecule type" value="Genomic_DNA"/>
</dbReference>
<keyword evidence="1" id="KW-0812">Transmembrane</keyword>
<dbReference type="Proteomes" id="UP001623232">
    <property type="component" value="Chromosome"/>
</dbReference>
<reference evidence="2 3" key="1">
    <citation type="submission" date="2023-04" db="EMBL/GenBank/DDBJ databases">
        <title>Complete genome sequence of Alisedimentitalea scapharcae.</title>
        <authorList>
            <person name="Rong J.-C."/>
            <person name="Yi M.-L."/>
            <person name="Zhao Q."/>
        </authorList>
    </citation>
    <scope>NUCLEOTIDE SEQUENCE [LARGE SCALE GENOMIC DNA]</scope>
    <source>
        <strain evidence="2 3">KCTC 42119</strain>
    </source>
</reference>
<keyword evidence="3" id="KW-1185">Reference proteome</keyword>
<protein>
    <submittedName>
        <fullName evidence="2">Uncharacterized protein</fullName>
    </submittedName>
</protein>
<evidence type="ECO:0000313" key="2">
    <source>
        <dbReference type="EMBL" id="WZK90632.1"/>
    </source>
</evidence>
<name>A0ABZ2XZC7_9RHOB</name>
<organism evidence="2 3">
    <name type="scientific">Aliisedimentitalea scapharcae</name>
    <dbReference type="NCBI Taxonomy" id="1524259"/>
    <lineage>
        <taxon>Bacteria</taxon>
        <taxon>Pseudomonadati</taxon>
        <taxon>Pseudomonadota</taxon>
        <taxon>Alphaproteobacteria</taxon>
        <taxon>Rhodobacterales</taxon>
        <taxon>Roseobacteraceae</taxon>
        <taxon>Aliisedimentitalea</taxon>
    </lineage>
</organism>
<evidence type="ECO:0000313" key="3">
    <source>
        <dbReference type="Proteomes" id="UP001623232"/>
    </source>
</evidence>
<keyword evidence="1" id="KW-1133">Transmembrane helix</keyword>
<gene>
    <name evidence="2" type="ORF">QEZ52_08830</name>
</gene>
<feature type="transmembrane region" description="Helical" evidence="1">
    <location>
        <begin position="6"/>
        <end position="23"/>
    </location>
</feature>
<dbReference type="RefSeq" id="WP_406649569.1">
    <property type="nucleotide sequence ID" value="NZ_CP123584.1"/>
</dbReference>
<sequence length="173" mass="18943">MFLELIGVIFAGFAVAGVVMLLNKLTGGRLPRWAAPVGAGLGMIIATVTSEYGWYARTVDGLPDGLVVAETVEHTSWYRPWTQVVPYVNRFAAVDMASIQDNAALPGQRLAELYFFGRWAPVNKLPVVMDCDSHRRALLPPDAEFDADGRVTNADWVQADADDTILTTICSRE</sequence>
<proteinExistence type="predicted"/>